<reference evidence="1 2" key="1">
    <citation type="submission" date="2011-10" db="EMBL/GenBank/DDBJ databases">
        <title>The Improved High-Quality Draft genome of Methanoplanus limicola DSM 2279.</title>
        <authorList>
            <consortium name="US DOE Joint Genome Institute (JGI-PGF)"/>
            <person name="Lucas S."/>
            <person name="Copeland A."/>
            <person name="Lapidus A."/>
            <person name="Glavina del Rio T."/>
            <person name="Dalin E."/>
            <person name="Tice H."/>
            <person name="Bruce D."/>
            <person name="Goodwin L."/>
            <person name="Pitluck S."/>
            <person name="Peters L."/>
            <person name="Mikhailova N."/>
            <person name="Lu M."/>
            <person name="Kyrpides N."/>
            <person name="Mavromatis K."/>
            <person name="Ivanova N."/>
            <person name="Markowitz V."/>
            <person name="Cheng J.-F."/>
            <person name="Hugenholtz P."/>
            <person name="Woyke T."/>
            <person name="Wu D."/>
            <person name="Wirth R."/>
            <person name="Brambilla E.-M."/>
            <person name="Klenk H.-P."/>
            <person name="Eisen J.A."/>
        </authorList>
    </citation>
    <scope>NUCLEOTIDE SEQUENCE [LARGE SCALE GENOMIC DNA]</scope>
    <source>
        <strain evidence="1 2">DSM 2279</strain>
    </source>
</reference>
<dbReference type="EMBL" id="CM001436">
    <property type="protein sequence ID" value="EHQ36147.1"/>
    <property type="molecule type" value="Genomic_DNA"/>
</dbReference>
<gene>
    <name evidence="1" type="ORF">Metlim_2062</name>
</gene>
<dbReference type="PANTHER" id="PTHR37841">
    <property type="entry name" value="GLR2918 PROTEIN"/>
    <property type="match status" value="1"/>
</dbReference>
<dbReference type="PANTHER" id="PTHR37841:SF1">
    <property type="entry name" value="DUF3298 DOMAIN-CONTAINING PROTEIN"/>
    <property type="match status" value="1"/>
</dbReference>
<organism evidence="1 2">
    <name type="scientific">Methanoplanus limicola DSM 2279</name>
    <dbReference type="NCBI Taxonomy" id="937775"/>
    <lineage>
        <taxon>Archaea</taxon>
        <taxon>Methanobacteriati</taxon>
        <taxon>Methanobacteriota</taxon>
        <taxon>Stenosarchaea group</taxon>
        <taxon>Methanomicrobia</taxon>
        <taxon>Methanomicrobiales</taxon>
        <taxon>Methanomicrobiaceae</taxon>
        <taxon>Methanoplanus</taxon>
    </lineage>
</organism>
<keyword evidence="2" id="KW-1185">Reference proteome</keyword>
<protein>
    <submittedName>
        <fullName evidence="1">Uncharacterized protein</fullName>
    </submittedName>
</protein>
<dbReference type="RefSeq" id="WP_004078400.1">
    <property type="nucleotide sequence ID" value="NZ_CM001436.1"/>
</dbReference>
<evidence type="ECO:0000313" key="1">
    <source>
        <dbReference type="EMBL" id="EHQ36147.1"/>
    </source>
</evidence>
<evidence type="ECO:0000313" key="2">
    <source>
        <dbReference type="Proteomes" id="UP000005741"/>
    </source>
</evidence>
<dbReference type="Proteomes" id="UP000005741">
    <property type="component" value="Chromosome"/>
</dbReference>
<proteinExistence type="predicted"/>
<dbReference type="AlphaFoldDB" id="H1Z055"/>
<accession>H1Z055</accession>
<dbReference type="STRING" id="937775.Metlim_2062"/>
<name>H1Z055_9EURY</name>
<dbReference type="HOGENOM" id="CLU_1199099_0_0_2"/>
<dbReference type="OrthoDB" id="114609at2157"/>
<sequence length="245" mass="28185">MNILKGKDEKIINNISVSFDEKYHILNESPLYSKKFDHVMSFHKPGLAAVKDSSGSYHIDIKGNAAYKRVFLSTFGFYNEIAAVSDESGFFHIRPDGSDLHNSRYAWSGNFQEDRCVVRDFSGDYFHIDNKGNKPYSEKYAYVGDYKYGIACVYDYNGLATHIDLNGHLIHGKMFEECSPFHKGHSVVKEKFGYFHIDKYGNELYSERFLWIESYYNGVALCRTKDGRLCRLSDKGELTAIYEGK</sequence>
<dbReference type="InParanoid" id="H1Z055"/>